<reference evidence="1 2" key="1">
    <citation type="submission" date="2020-08" db="EMBL/GenBank/DDBJ databases">
        <authorList>
            <person name="Hejnol A."/>
        </authorList>
    </citation>
    <scope>NUCLEOTIDE SEQUENCE [LARGE SCALE GENOMIC DNA]</scope>
</reference>
<name>A0A7I8WEY9_9ANNE</name>
<keyword evidence="2" id="KW-1185">Reference proteome</keyword>
<dbReference type="EMBL" id="CAJFCJ010000078">
    <property type="protein sequence ID" value="CAD5126746.1"/>
    <property type="molecule type" value="Genomic_DNA"/>
</dbReference>
<dbReference type="AlphaFoldDB" id="A0A7I8WEY9"/>
<comment type="caution">
    <text evidence="1">The sequence shown here is derived from an EMBL/GenBank/DDBJ whole genome shotgun (WGS) entry which is preliminary data.</text>
</comment>
<sequence length="386" mass="44010">MDDVQHNVPAKHFESITEKTMITHSFICTDGKTDAKSFIFKSIVFTTNDLGDIDMFKITLEIPASEVSSRVVSLYFLGVKLNCQYSVPNPYEAYLDTTKNSFSDTDIYRIKATKLEFTKSTLMRLSCETPGSFTFSLDVPIYFAPNSDPWPSASGDPHFKQIVLDYSGPTTKSICYDVTGSPGDYLYIAGFSLSGIQIYGQLKDDYYIHRIFIKSDSNKITVSTNYITLDNGKLFNWTGNMQKTSFKSKHFQYLITGKYVFITSEEHPENTIKIQKSLHSLSEIHLDASFKLSPSDYKEMDGLIGDIGKKNYKFHSEVQLDGNIGSKFISIDIDDNLMKGERVERNKEECWLINVNDILKPFKISKYLYKNVDAFEKTTQNFMNLP</sequence>
<accession>A0A7I8WEY9</accession>
<organism evidence="1 2">
    <name type="scientific">Dimorphilus gyrociliatus</name>
    <dbReference type="NCBI Taxonomy" id="2664684"/>
    <lineage>
        <taxon>Eukaryota</taxon>
        <taxon>Metazoa</taxon>
        <taxon>Spiralia</taxon>
        <taxon>Lophotrochozoa</taxon>
        <taxon>Annelida</taxon>
        <taxon>Polychaeta</taxon>
        <taxon>Polychaeta incertae sedis</taxon>
        <taxon>Dinophilidae</taxon>
        <taxon>Dimorphilus</taxon>
    </lineage>
</organism>
<evidence type="ECO:0000313" key="2">
    <source>
        <dbReference type="Proteomes" id="UP000549394"/>
    </source>
</evidence>
<proteinExistence type="predicted"/>
<dbReference type="OrthoDB" id="6328115at2759"/>
<gene>
    <name evidence="1" type="ORF">DGYR_LOCUS13979</name>
</gene>
<protein>
    <submittedName>
        <fullName evidence="1">DgyrCDS14801</fullName>
    </submittedName>
</protein>
<evidence type="ECO:0000313" key="1">
    <source>
        <dbReference type="EMBL" id="CAD5126746.1"/>
    </source>
</evidence>
<dbReference type="Proteomes" id="UP000549394">
    <property type="component" value="Unassembled WGS sequence"/>
</dbReference>